<evidence type="ECO:0000256" key="1">
    <source>
        <dbReference type="ARBA" id="ARBA00000085"/>
    </source>
</evidence>
<dbReference type="SUPFAM" id="SSF103190">
    <property type="entry name" value="Sensory domain-like"/>
    <property type="match status" value="2"/>
</dbReference>
<comment type="caution">
    <text evidence="16">The sequence shown here is derived from an EMBL/GenBank/DDBJ whole genome shotgun (WGS) entry which is preliminary data.</text>
</comment>
<dbReference type="SUPFAM" id="SSF55874">
    <property type="entry name" value="ATPase domain of HSP90 chaperone/DNA topoisomerase II/histidine kinase"/>
    <property type="match status" value="1"/>
</dbReference>
<dbReference type="InterPro" id="IPR036890">
    <property type="entry name" value="HATPase_C_sf"/>
</dbReference>
<keyword evidence="13 14" id="KW-0472">Membrane</keyword>
<dbReference type="InterPro" id="IPR003594">
    <property type="entry name" value="HATPase_dom"/>
</dbReference>
<name>A0A4R1PU25_9FIRM</name>
<evidence type="ECO:0000256" key="13">
    <source>
        <dbReference type="ARBA" id="ARBA00023136"/>
    </source>
</evidence>
<evidence type="ECO:0000256" key="5">
    <source>
        <dbReference type="ARBA" id="ARBA00022553"/>
    </source>
</evidence>
<evidence type="ECO:0000256" key="12">
    <source>
        <dbReference type="ARBA" id="ARBA00023012"/>
    </source>
</evidence>
<reference evidence="16 17" key="1">
    <citation type="submission" date="2019-03" db="EMBL/GenBank/DDBJ databases">
        <title>Genomic Encyclopedia of Type Strains, Phase IV (KMG-IV): sequencing the most valuable type-strain genomes for metagenomic binning, comparative biology and taxonomic classification.</title>
        <authorList>
            <person name="Goeker M."/>
        </authorList>
    </citation>
    <scope>NUCLEOTIDE SEQUENCE [LARGE SCALE GENOMIC DNA]</scope>
    <source>
        <strain evidence="16 17">DSM 15969</strain>
    </source>
</reference>
<keyword evidence="4" id="KW-1003">Cell membrane</keyword>
<dbReference type="PRINTS" id="PR00344">
    <property type="entry name" value="BCTRLSENSOR"/>
</dbReference>
<dbReference type="Gene3D" id="1.10.287.130">
    <property type="match status" value="1"/>
</dbReference>
<dbReference type="SMART" id="SM00388">
    <property type="entry name" value="HisKA"/>
    <property type="match status" value="1"/>
</dbReference>
<keyword evidence="11 14" id="KW-1133">Transmembrane helix</keyword>
<dbReference type="SUPFAM" id="SSF47384">
    <property type="entry name" value="Homodimeric domain of signal transducing histidine kinase"/>
    <property type="match status" value="1"/>
</dbReference>
<dbReference type="Pfam" id="PF02518">
    <property type="entry name" value="HATPase_c"/>
    <property type="match status" value="1"/>
</dbReference>
<dbReference type="PROSITE" id="PS50109">
    <property type="entry name" value="HIS_KIN"/>
    <property type="match status" value="1"/>
</dbReference>
<keyword evidence="8" id="KW-0547">Nucleotide-binding</keyword>
<comment type="catalytic activity">
    <reaction evidence="1">
        <text>ATP + protein L-histidine = ADP + protein N-phospho-L-histidine.</text>
        <dbReference type="EC" id="2.7.13.3"/>
    </reaction>
</comment>
<evidence type="ECO:0000259" key="15">
    <source>
        <dbReference type="PROSITE" id="PS50109"/>
    </source>
</evidence>
<dbReference type="InterPro" id="IPR005467">
    <property type="entry name" value="His_kinase_dom"/>
</dbReference>
<evidence type="ECO:0000256" key="7">
    <source>
        <dbReference type="ARBA" id="ARBA00022692"/>
    </source>
</evidence>
<evidence type="ECO:0000256" key="9">
    <source>
        <dbReference type="ARBA" id="ARBA00022777"/>
    </source>
</evidence>
<evidence type="ECO:0000256" key="11">
    <source>
        <dbReference type="ARBA" id="ARBA00022989"/>
    </source>
</evidence>
<dbReference type="GO" id="GO:0005886">
    <property type="term" value="C:plasma membrane"/>
    <property type="evidence" value="ECO:0007669"/>
    <property type="project" value="UniProtKB-SubCell"/>
</dbReference>
<accession>A0A4R1PU25</accession>
<feature type="domain" description="Histidine kinase" evidence="15">
    <location>
        <begin position="322"/>
        <end position="527"/>
    </location>
</feature>
<dbReference type="GO" id="GO:0000155">
    <property type="term" value="F:phosphorelay sensor kinase activity"/>
    <property type="evidence" value="ECO:0007669"/>
    <property type="project" value="InterPro"/>
</dbReference>
<dbReference type="EMBL" id="SLUI01000012">
    <property type="protein sequence ID" value="TCL35403.1"/>
    <property type="molecule type" value="Genomic_DNA"/>
</dbReference>
<dbReference type="Gene3D" id="3.30.450.20">
    <property type="entry name" value="PAS domain"/>
    <property type="match status" value="1"/>
</dbReference>
<dbReference type="AlphaFoldDB" id="A0A4R1PU25"/>
<dbReference type="SMART" id="SM00387">
    <property type="entry name" value="HATPase_c"/>
    <property type="match status" value="1"/>
</dbReference>
<keyword evidence="10" id="KW-0067">ATP-binding</keyword>
<keyword evidence="6" id="KW-0808">Transferase</keyword>
<evidence type="ECO:0000313" key="16">
    <source>
        <dbReference type="EMBL" id="TCL35403.1"/>
    </source>
</evidence>
<evidence type="ECO:0000256" key="2">
    <source>
        <dbReference type="ARBA" id="ARBA00004651"/>
    </source>
</evidence>
<keyword evidence="5" id="KW-0597">Phosphoprotein</keyword>
<dbReference type="Pfam" id="PF02743">
    <property type="entry name" value="dCache_1"/>
    <property type="match status" value="1"/>
</dbReference>
<dbReference type="InterPro" id="IPR033479">
    <property type="entry name" value="dCache_1"/>
</dbReference>
<dbReference type="RefSeq" id="WP_132082505.1">
    <property type="nucleotide sequence ID" value="NZ_DAMAKO010000009.1"/>
</dbReference>
<dbReference type="Gene3D" id="3.30.565.10">
    <property type="entry name" value="Histidine kinase-like ATPase, C-terminal domain"/>
    <property type="match status" value="1"/>
</dbReference>
<evidence type="ECO:0000256" key="6">
    <source>
        <dbReference type="ARBA" id="ARBA00022679"/>
    </source>
</evidence>
<evidence type="ECO:0000256" key="8">
    <source>
        <dbReference type="ARBA" id="ARBA00022741"/>
    </source>
</evidence>
<keyword evidence="17" id="KW-1185">Reference proteome</keyword>
<dbReference type="OrthoDB" id="9784397at2"/>
<gene>
    <name evidence="16" type="ORF">EV210_11261</name>
</gene>
<dbReference type="InterPro" id="IPR029151">
    <property type="entry name" value="Sensor-like_sf"/>
</dbReference>
<dbReference type="CDD" id="cd00082">
    <property type="entry name" value="HisKA"/>
    <property type="match status" value="1"/>
</dbReference>
<dbReference type="PANTHER" id="PTHR43065:SF46">
    <property type="entry name" value="C4-DICARBOXYLATE TRANSPORT SENSOR PROTEIN DCTB"/>
    <property type="match status" value="1"/>
</dbReference>
<protein>
    <recommendedName>
        <fullName evidence="3">histidine kinase</fullName>
        <ecNumber evidence="3">2.7.13.3</ecNumber>
    </recommendedName>
</protein>
<organism evidence="16 17">
    <name type="scientific">Anaerospora hongkongensis</name>
    <dbReference type="NCBI Taxonomy" id="244830"/>
    <lineage>
        <taxon>Bacteria</taxon>
        <taxon>Bacillati</taxon>
        <taxon>Bacillota</taxon>
        <taxon>Negativicutes</taxon>
        <taxon>Selenomonadales</taxon>
        <taxon>Sporomusaceae</taxon>
        <taxon>Anaerospora</taxon>
    </lineage>
</organism>
<proteinExistence type="predicted"/>
<comment type="subcellular location">
    <subcellularLocation>
        <location evidence="2">Cell membrane</location>
        <topology evidence="2">Multi-pass membrane protein</topology>
    </subcellularLocation>
</comment>
<dbReference type="InterPro" id="IPR036097">
    <property type="entry name" value="HisK_dim/P_sf"/>
</dbReference>
<dbReference type="InterPro" id="IPR003661">
    <property type="entry name" value="HisK_dim/P_dom"/>
</dbReference>
<keyword evidence="9 16" id="KW-0418">Kinase</keyword>
<evidence type="ECO:0000256" key="4">
    <source>
        <dbReference type="ARBA" id="ARBA00022475"/>
    </source>
</evidence>
<keyword evidence="7 14" id="KW-0812">Transmembrane</keyword>
<dbReference type="EC" id="2.7.13.3" evidence="3"/>
<dbReference type="GO" id="GO:0005524">
    <property type="term" value="F:ATP binding"/>
    <property type="evidence" value="ECO:0007669"/>
    <property type="project" value="UniProtKB-KW"/>
</dbReference>
<dbReference type="InterPro" id="IPR004358">
    <property type="entry name" value="Sig_transdc_His_kin-like_C"/>
</dbReference>
<evidence type="ECO:0000313" key="17">
    <source>
        <dbReference type="Proteomes" id="UP000295063"/>
    </source>
</evidence>
<evidence type="ECO:0000256" key="10">
    <source>
        <dbReference type="ARBA" id="ARBA00022840"/>
    </source>
</evidence>
<dbReference type="Proteomes" id="UP000295063">
    <property type="component" value="Unassembled WGS sequence"/>
</dbReference>
<dbReference type="Pfam" id="PF00512">
    <property type="entry name" value="HisKA"/>
    <property type="match status" value="1"/>
</dbReference>
<feature type="transmembrane region" description="Helical" evidence="14">
    <location>
        <begin position="12"/>
        <end position="33"/>
    </location>
</feature>
<keyword evidence="12" id="KW-0902">Two-component regulatory system</keyword>
<sequence length="527" mass="57787">MIGKKIYGEKQWGFGSILLLFLLCTVGLISMTLEGVQQQCVDKNVSILHHGTDRVNSYFARIQEVLVTAVDPVTPTGANLGTLNRLQKIGIDYPEISSISIIDSEGQTVYSTHQQQLSQPLNSPDKYFQKALKSSKPGISELYTKLGSRALAVYVPLVQDGGVAGIIQAVIDPYRLNNMLSDLISDREHSFLGVTDTNGVIIAFSHPQYIGTSLSRLESIQLALQGRQAALAETSVLEKDWRLVVTRPLADNQGAVVLSQPTSAVYSPVAALLTYEIPAVLLWILLIGVLVYRKVLQLSDREVDIMALQAEKANAVAEIAASVAHEVRNPLTGIRGFMQLLSSRTKDPKAHEYGKLIVEEVDRVEVIISEFLSLAKPHSMRRTKCSLTGILRSVYLLASGRGIYNGVDIEFIETESIGIMADGAQLKQAFLNLCTNSIQAMPKGGKLTISVKREDGQAFVLIQDTGEGIRPEHLSRLGERFFTTKEDGSGLGLAVVYRVIEDNHRGRIEVQSELSKGTSFSIWLPLE</sequence>
<dbReference type="PANTHER" id="PTHR43065">
    <property type="entry name" value="SENSOR HISTIDINE KINASE"/>
    <property type="match status" value="1"/>
</dbReference>
<evidence type="ECO:0000256" key="3">
    <source>
        <dbReference type="ARBA" id="ARBA00012438"/>
    </source>
</evidence>
<evidence type="ECO:0000256" key="14">
    <source>
        <dbReference type="SAM" id="Phobius"/>
    </source>
</evidence>